<protein>
    <submittedName>
        <fullName evidence="1">Uncharacterized protein</fullName>
    </submittedName>
</protein>
<name>A0A928ZVG6_LEPEC</name>
<gene>
    <name evidence="1" type="ORF">IQ260_15720</name>
</gene>
<accession>A0A928ZVG6</accession>
<dbReference type="RefSeq" id="WP_193994051.1">
    <property type="nucleotide sequence ID" value="NZ_JADEXP010000141.1"/>
</dbReference>
<reference evidence="1" key="1">
    <citation type="submission" date="2020-10" db="EMBL/GenBank/DDBJ databases">
        <authorList>
            <person name="Castelo-Branco R."/>
            <person name="Eusebio N."/>
            <person name="Adriana R."/>
            <person name="Vieira A."/>
            <person name="Brugerolle De Fraissinette N."/>
            <person name="Rezende De Castro R."/>
            <person name="Schneider M.P."/>
            <person name="Vasconcelos V."/>
            <person name="Leao P.N."/>
        </authorList>
    </citation>
    <scope>NUCLEOTIDE SEQUENCE</scope>
    <source>
        <strain evidence="1">LEGE 11479</strain>
    </source>
</reference>
<evidence type="ECO:0000313" key="1">
    <source>
        <dbReference type="EMBL" id="MBE9068100.1"/>
    </source>
</evidence>
<dbReference type="AlphaFoldDB" id="A0A928ZVG6"/>
<keyword evidence="2" id="KW-1185">Reference proteome</keyword>
<sequence>MTYTTQQLIDILDQELKAAWRGERVLLSTDDRLANPVVSKAIGADKLSKVFAYQDFRAQIHQYQRDHSVSGLVWHPCTFKDHTIQLPEIHPDLIAIQADKVALAAAKASILQFWYASVEGLRLWEAGHDPIEIDTTKVEDYIQDAEWADLTATRSELYLGLCWGNPKECYCGWAYPESGCHRIIAAAAEPSAIKV</sequence>
<proteinExistence type="predicted"/>
<organism evidence="1 2">
    <name type="scientific">Leptolyngbya cf. ectocarpi LEGE 11479</name>
    <dbReference type="NCBI Taxonomy" id="1828722"/>
    <lineage>
        <taxon>Bacteria</taxon>
        <taxon>Bacillati</taxon>
        <taxon>Cyanobacteriota</taxon>
        <taxon>Cyanophyceae</taxon>
        <taxon>Leptolyngbyales</taxon>
        <taxon>Leptolyngbyaceae</taxon>
        <taxon>Leptolyngbya group</taxon>
        <taxon>Leptolyngbya</taxon>
    </lineage>
</organism>
<comment type="caution">
    <text evidence="1">The sequence shown here is derived from an EMBL/GenBank/DDBJ whole genome shotgun (WGS) entry which is preliminary data.</text>
</comment>
<dbReference type="EMBL" id="JADEXP010000141">
    <property type="protein sequence ID" value="MBE9068100.1"/>
    <property type="molecule type" value="Genomic_DNA"/>
</dbReference>
<evidence type="ECO:0000313" key="2">
    <source>
        <dbReference type="Proteomes" id="UP000615026"/>
    </source>
</evidence>
<dbReference type="Proteomes" id="UP000615026">
    <property type="component" value="Unassembled WGS sequence"/>
</dbReference>